<proteinExistence type="predicted"/>
<keyword evidence="3" id="KW-0456">Lyase</keyword>
<feature type="transmembrane region" description="Helical" evidence="1">
    <location>
        <begin position="441"/>
        <end position="465"/>
    </location>
</feature>
<evidence type="ECO:0000259" key="2">
    <source>
        <dbReference type="PROSITE" id="PS50125"/>
    </source>
</evidence>
<dbReference type="PROSITE" id="PS50125">
    <property type="entry name" value="GUANYLATE_CYCLASE_2"/>
    <property type="match status" value="1"/>
</dbReference>
<feature type="domain" description="Guanylate cyclase" evidence="2">
    <location>
        <begin position="507"/>
        <end position="636"/>
    </location>
</feature>
<organism evidence="3">
    <name type="scientific">hydrothermal vent metagenome</name>
    <dbReference type="NCBI Taxonomy" id="652676"/>
    <lineage>
        <taxon>unclassified sequences</taxon>
        <taxon>metagenomes</taxon>
        <taxon>ecological metagenomes</taxon>
    </lineage>
</organism>
<dbReference type="InterPro" id="IPR050697">
    <property type="entry name" value="Adenylyl/Guanylyl_Cyclase_3/4"/>
</dbReference>
<dbReference type="AlphaFoldDB" id="A0A3B1D4W0"/>
<dbReference type="CDD" id="cd07302">
    <property type="entry name" value="CHD"/>
    <property type="match status" value="1"/>
</dbReference>
<dbReference type="GO" id="GO:0035556">
    <property type="term" value="P:intracellular signal transduction"/>
    <property type="evidence" value="ECO:0007669"/>
    <property type="project" value="InterPro"/>
</dbReference>
<dbReference type="InterPro" id="IPR001054">
    <property type="entry name" value="A/G_cyclase"/>
</dbReference>
<dbReference type="Pfam" id="PF00211">
    <property type="entry name" value="Guanylate_cyc"/>
    <property type="match status" value="1"/>
</dbReference>
<dbReference type="SUPFAM" id="SSF55073">
    <property type="entry name" value="Nucleotide cyclase"/>
    <property type="match status" value="1"/>
</dbReference>
<dbReference type="EMBL" id="UOGF01000017">
    <property type="protein sequence ID" value="VAX26725.1"/>
    <property type="molecule type" value="Genomic_DNA"/>
</dbReference>
<dbReference type="InterPro" id="IPR007890">
    <property type="entry name" value="CHASE2"/>
</dbReference>
<dbReference type="EC" id="4.6.1.1" evidence="3"/>
<keyword evidence="1" id="KW-0812">Transmembrane</keyword>
<keyword evidence="1" id="KW-1133">Transmembrane helix</keyword>
<evidence type="ECO:0000256" key="1">
    <source>
        <dbReference type="SAM" id="Phobius"/>
    </source>
</evidence>
<dbReference type="SMART" id="SM00044">
    <property type="entry name" value="CYCc"/>
    <property type="match status" value="1"/>
</dbReference>
<keyword evidence="1" id="KW-0472">Membrane</keyword>
<dbReference type="PANTHER" id="PTHR43081">
    <property type="entry name" value="ADENYLATE CYCLASE, TERMINAL-DIFFERENTIATION SPECIFIC-RELATED"/>
    <property type="match status" value="1"/>
</dbReference>
<dbReference type="Pfam" id="PF05226">
    <property type="entry name" value="CHASE2"/>
    <property type="match status" value="1"/>
</dbReference>
<protein>
    <submittedName>
        <fullName evidence="3">Adenylate cyclase</fullName>
        <ecNumber evidence="3">4.6.1.1</ecNumber>
    </submittedName>
</protein>
<dbReference type="Gene3D" id="3.30.70.1230">
    <property type="entry name" value="Nucleotide cyclase"/>
    <property type="match status" value="1"/>
</dbReference>
<feature type="transmembrane region" description="Helical" evidence="1">
    <location>
        <begin position="390"/>
        <end position="410"/>
    </location>
</feature>
<dbReference type="PANTHER" id="PTHR43081:SF1">
    <property type="entry name" value="ADENYLATE CYCLASE, TERMINAL-DIFFERENTIATION SPECIFIC"/>
    <property type="match status" value="1"/>
</dbReference>
<dbReference type="SMART" id="SM01080">
    <property type="entry name" value="CHASE2"/>
    <property type="match status" value="1"/>
</dbReference>
<dbReference type="InterPro" id="IPR029787">
    <property type="entry name" value="Nucleotide_cyclase"/>
</dbReference>
<reference evidence="3" key="1">
    <citation type="submission" date="2018-06" db="EMBL/GenBank/DDBJ databases">
        <authorList>
            <person name="Zhirakovskaya E."/>
        </authorList>
    </citation>
    <scope>NUCLEOTIDE SEQUENCE</scope>
</reference>
<dbReference type="GO" id="GO:0004016">
    <property type="term" value="F:adenylate cyclase activity"/>
    <property type="evidence" value="ECO:0007669"/>
    <property type="project" value="UniProtKB-EC"/>
</dbReference>
<dbReference type="GO" id="GO:0009190">
    <property type="term" value="P:cyclic nucleotide biosynthetic process"/>
    <property type="evidence" value="ECO:0007669"/>
    <property type="project" value="InterPro"/>
</dbReference>
<name>A0A3B1D4W0_9ZZZZ</name>
<gene>
    <name evidence="3" type="ORF">MNBD_NITROSPIRAE01-246</name>
</gene>
<accession>A0A3B1D4W0</accession>
<feature type="transmembrane region" description="Helical" evidence="1">
    <location>
        <begin position="417"/>
        <end position="435"/>
    </location>
</feature>
<evidence type="ECO:0000313" key="3">
    <source>
        <dbReference type="EMBL" id="VAX26725.1"/>
    </source>
</evidence>
<sequence>MTRFKKTTLLAVCTGLFGVLLTAHPSGMGLEENLGLSLLFQMRGVREAPSEVVVVALDSASVDHFELPRDLSKWPRSLHAQLVKKLSDAGASVIAFDIFFRAAREGDPMLGEAIEAAGNVVLIESTEQKMPPSKKGANTVGENIIFEKRVLPHAPLAEASVAVAPFPLPKVPVRVNEFWLFKNNSADSGTLPVIVLQLFALQVFDEMIVLFENVLHHSSVIQAKKEPALTASFDLLQDLMTREKSEMTTGSSLNIWVRDLRRIFEKKTVLSEALVAEMEKPSRTYPVLLKALIKMYAGGASRYLNYYGPPGSLETLPYFEVFEGLEQSSLDLRGKAVFIGSSEIVSISEKQDDFHTVFSQPDGLKLSGVEIAATAFANLLKDESVRRAPLVLNFMSVFFFGVLIAVCWFLGTPLKAAMATFVAGVVFIVLVFMQFKHSGMWFSLIVPLLFQTPFAGFTALLWRYLDSKREQKEIKKAFAYFLPDRVVAHLSHRVEDLRAGNQLVHGTVLYTDIENYTTLSESMPPKALGILMSDYYEAIFAPVERHGGIVLNVTGDAMLAIWPAPQDDPLLRKQACETALEVCEVLHHFNRDTTYPALRTRLGLHCGQVMLGSIGGGHRLEYTAIGDMANTAARIEGLNKTLGTRLLASEGVLMGLEGFLARELGVFLLRGKSRPIGVHELISDVQSCSANQVILCRDFRSALDLYRRRRWPEAVEAFSEMVDEAESDGPARYYITLCKHLITYPPEEVWDGIISIKTK</sequence>